<dbReference type="AlphaFoldDB" id="A0A369AVW0"/>
<dbReference type="GO" id="GO:0033969">
    <property type="term" value="F:gamma-glutamyl-gamma-aminobutyrate hydrolase activity"/>
    <property type="evidence" value="ECO:0007669"/>
    <property type="project" value="TreeGrafter"/>
</dbReference>
<sequence length="243" mass="26918">MTKLKPLIGITAGYDCGKNMLYLKEGYFEAINNAGGVPLVIPPVQENDILDRLVENCDGILFSGGTDIDALYYKEDNYPFNGEISPYRDFSEVYMARMAVLLGKPVLGICRGIQLINAAMGGTLYQDIYCQIKDKPLLKHSQEAPKWYATHEVFIEKGSIVCKCMEGTTARVNSFHHQAVKDVAPGLEATSAASDGIIESIEGSGKGFIVGVQWHPELMWQKEGMFLNLFRELVRACGRVQVK</sequence>
<dbReference type="PANTHER" id="PTHR43235:SF1">
    <property type="entry name" value="GLUTAMINE AMIDOTRANSFERASE PB2B2.05-RELATED"/>
    <property type="match status" value="1"/>
</dbReference>
<accession>A0A369AVW0</accession>
<dbReference type="RefSeq" id="WP_114298616.1">
    <property type="nucleotide sequence ID" value="NZ_QPJT01000018.1"/>
</dbReference>
<evidence type="ECO:0000313" key="1">
    <source>
        <dbReference type="EMBL" id="RCX13195.1"/>
    </source>
</evidence>
<keyword evidence="2" id="KW-1185">Reference proteome</keyword>
<dbReference type="CDD" id="cd01745">
    <property type="entry name" value="GATase1_2"/>
    <property type="match status" value="1"/>
</dbReference>
<organism evidence="1 2">
    <name type="scientific">Anaerobacterium chartisolvens</name>
    <dbReference type="NCBI Taxonomy" id="1297424"/>
    <lineage>
        <taxon>Bacteria</taxon>
        <taxon>Bacillati</taxon>
        <taxon>Bacillota</taxon>
        <taxon>Clostridia</taxon>
        <taxon>Eubacteriales</taxon>
        <taxon>Oscillospiraceae</taxon>
        <taxon>Anaerobacterium</taxon>
    </lineage>
</organism>
<dbReference type="GO" id="GO:0005829">
    <property type="term" value="C:cytosol"/>
    <property type="evidence" value="ECO:0007669"/>
    <property type="project" value="TreeGrafter"/>
</dbReference>
<evidence type="ECO:0000313" key="2">
    <source>
        <dbReference type="Proteomes" id="UP000253034"/>
    </source>
</evidence>
<name>A0A369AVW0_9FIRM</name>
<keyword evidence="1" id="KW-0808">Transferase</keyword>
<protein>
    <submittedName>
        <fullName evidence="1">Putative glutamine amidotransferase</fullName>
    </submittedName>
</protein>
<dbReference type="EMBL" id="QPJT01000018">
    <property type="protein sequence ID" value="RCX13195.1"/>
    <property type="molecule type" value="Genomic_DNA"/>
</dbReference>
<dbReference type="GO" id="GO:0016740">
    <property type="term" value="F:transferase activity"/>
    <property type="evidence" value="ECO:0007669"/>
    <property type="project" value="UniProtKB-KW"/>
</dbReference>
<dbReference type="InterPro" id="IPR029062">
    <property type="entry name" value="Class_I_gatase-like"/>
</dbReference>
<dbReference type="GO" id="GO:0006598">
    <property type="term" value="P:polyamine catabolic process"/>
    <property type="evidence" value="ECO:0007669"/>
    <property type="project" value="TreeGrafter"/>
</dbReference>
<proteinExistence type="predicted"/>
<dbReference type="Proteomes" id="UP000253034">
    <property type="component" value="Unassembled WGS sequence"/>
</dbReference>
<reference evidence="1 2" key="1">
    <citation type="submission" date="2018-07" db="EMBL/GenBank/DDBJ databases">
        <title>Genomic Encyclopedia of Type Strains, Phase IV (KMG-IV): sequencing the most valuable type-strain genomes for metagenomic binning, comparative biology and taxonomic classification.</title>
        <authorList>
            <person name="Goeker M."/>
        </authorList>
    </citation>
    <scope>NUCLEOTIDE SEQUENCE [LARGE SCALE GENOMIC DNA]</scope>
    <source>
        <strain evidence="1 2">DSM 27016</strain>
    </source>
</reference>
<dbReference type="InterPro" id="IPR011697">
    <property type="entry name" value="Peptidase_C26"/>
</dbReference>
<keyword evidence="1" id="KW-0315">Glutamine amidotransferase</keyword>
<comment type="caution">
    <text evidence="1">The sequence shown here is derived from an EMBL/GenBank/DDBJ whole genome shotgun (WGS) entry which is preliminary data.</text>
</comment>
<dbReference type="OrthoDB" id="9813383at2"/>
<dbReference type="SUPFAM" id="SSF52317">
    <property type="entry name" value="Class I glutamine amidotransferase-like"/>
    <property type="match status" value="1"/>
</dbReference>
<dbReference type="PROSITE" id="PS51273">
    <property type="entry name" value="GATASE_TYPE_1"/>
    <property type="match status" value="1"/>
</dbReference>
<dbReference type="Pfam" id="PF07722">
    <property type="entry name" value="Peptidase_C26"/>
    <property type="match status" value="1"/>
</dbReference>
<gene>
    <name evidence="1" type="ORF">DFR58_11812</name>
</gene>
<dbReference type="InterPro" id="IPR044668">
    <property type="entry name" value="PuuD-like"/>
</dbReference>
<dbReference type="PANTHER" id="PTHR43235">
    <property type="entry name" value="GLUTAMINE AMIDOTRANSFERASE PB2B2.05-RELATED"/>
    <property type="match status" value="1"/>
</dbReference>
<dbReference type="Gene3D" id="3.40.50.880">
    <property type="match status" value="1"/>
</dbReference>